<dbReference type="EMBL" id="MASW01000002">
    <property type="protein sequence ID" value="PXY27310.1"/>
    <property type="molecule type" value="Genomic_DNA"/>
</dbReference>
<name>A0A2V4AZ90_9PSEU</name>
<dbReference type="Pfam" id="PF01261">
    <property type="entry name" value="AP_endonuc_2"/>
    <property type="match status" value="1"/>
</dbReference>
<dbReference type="InterPro" id="IPR036237">
    <property type="entry name" value="Xyl_isomerase-like_sf"/>
</dbReference>
<organism evidence="2 3">
    <name type="scientific">Prauserella muralis</name>
    <dbReference type="NCBI Taxonomy" id="588067"/>
    <lineage>
        <taxon>Bacteria</taxon>
        <taxon>Bacillati</taxon>
        <taxon>Actinomycetota</taxon>
        <taxon>Actinomycetes</taxon>
        <taxon>Pseudonocardiales</taxon>
        <taxon>Pseudonocardiaceae</taxon>
        <taxon>Prauserella</taxon>
    </lineage>
</organism>
<dbReference type="PROSITE" id="PS51318">
    <property type="entry name" value="TAT"/>
    <property type="match status" value="1"/>
</dbReference>
<dbReference type="AlphaFoldDB" id="A0A2V4AZ90"/>
<protein>
    <submittedName>
        <fullName evidence="2">Sugar phosphate isomerase</fullName>
    </submittedName>
</protein>
<dbReference type="Proteomes" id="UP000249915">
    <property type="component" value="Unassembled WGS sequence"/>
</dbReference>
<dbReference type="OrthoDB" id="9798407at2"/>
<dbReference type="PANTHER" id="PTHR12110:SF41">
    <property type="entry name" value="INOSOSE DEHYDRATASE"/>
    <property type="match status" value="1"/>
</dbReference>
<dbReference type="SUPFAM" id="SSF51658">
    <property type="entry name" value="Xylose isomerase-like"/>
    <property type="match status" value="1"/>
</dbReference>
<gene>
    <name evidence="2" type="ORF">BAY60_12750</name>
</gene>
<keyword evidence="3" id="KW-1185">Reference proteome</keyword>
<keyword evidence="2" id="KW-0413">Isomerase</keyword>
<evidence type="ECO:0000313" key="3">
    <source>
        <dbReference type="Proteomes" id="UP000249915"/>
    </source>
</evidence>
<dbReference type="InterPro" id="IPR050312">
    <property type="entry name" value="IolE/XylAMocC-like"/>
</dbReference>
<dbReference type="GO" id="GO:0016853">
    <property type="term" value="F:isomerase activity"/>
    <property type="evidence" value="ECO:0007669"/>
    <property type="project" value="UniProtKB-KW"/>
</dbReference>
<dbReference type="PANTHER" id="PTHR12110">
    <property type="entry name" value="HYDROXYPYRUVATE ISOMERASE"/>
    <property type="match status" value="1"/>
</dbReference>
<feature type="domain" description="Xylose isomerase-like TIM barrel" evidence="1">
    <location>
        <begin position="69"/>
        <end position="255"/>
    </location>
</feature>
<evidence type="ECO:0000259" key="1">
    <source>
        <dbReference type="Pfam" id="PF01261"/>
    </source>
</evidence>
<evidence type="ECO:0000313" key="2">
    <source>
        <dbReference type="EMBL" id="PXY27310.1"/>
    </source>
</evidence>
<reference evidence="2 3" key="1">
    <citation type="submission" date="2016-07" db="EMBL/GenBank/DDBJ databases">
        <title>Draft genome sequence of Prauserella muralis DSM 45305, isolated from a mould-covered wall in an indoor environment.</title>
        <authorList>
            <person name="Ruckert C."/>
            <person name="Albersmeier A."/>
            <person name="Jiang C.-L."/>
            <person name="Jiang Y."/>
            <person name="Kalinowski J."/>
            <person name="Schneider O."/>
            <person name="Winkler A."/>
            <person name="Zotchev S.B."/>
        </authorList>
    </citation>
    <scope>NUCLEOTIDE SEQUENCE [LARGE SCALE GENOMIC DNA]</scope>
    <source>
        <strain evidence="2 3">DSM 45305</strain>
    </source>
</reference>
<dbReference type="Gene3D" id="3.20.20.150">
    <property type="entry name" value="Divalent-metal-dependent TIM barrel enzymes"/>
    <property type="match status" value="1"/>
</dbReference>
<dbReference type="RefSeq" id="WP_112281312.1">
    <property type="nucleotide sequence ID" value="NZ_MASW01000002.1"/>
</dbReference>
<sequence length="285" mass="31655">MTESSLPRRAFLRTAATAAAAVGVAGTLSGTAHAGWGHGTRRIPLHHISVQLYTLRSLMQDDPDGTLGALADIGYRCVELAGTYGRSATEFRALLDKHHLRATSAHVGFDGADVDQLIADAKILGYHKADCAWASYSTVADWTAFAQRLEQAGKAFREAGIAYGYHNHAHEYQPIDGVRPIDIIARNTTRQNIHFEYDLYWVVTGGADPVEEYYRYFGRVKQFHVKDRAADGGFADLGTGTIDFARIFRDTWRGGMKQYIVEHDQPTDPLSTAKVGFEYLRDLRF</sequence>
<dbReference type="InterPro" id="IPR006311">
    <property type="entry name" value="TAT_signal"/>
</dbReference>
<comment type="caution">
    <text evidence="2">The sequence shown here is derived from an EMBL/GenBank/DDBJ whole genome shotgun (WGS) entry which is preliminary data.</text>
</comment>
<dbReference type="InterPro" id="IPR013022">
    <property type="entry name" value="Xyl_isomerase-like_TIM-brl"/>
</dbReference>
<accession>A0A2V4AZ90</accession>
<proteinExistence type="predicted"/>